<name>A0ABY1AC58_9LACO</name>
<comment type="caution">
    <text evidence="1">The sequence shown here is derived from an EMBL/GenBank/DDBJ whole genome shotgun (WGS) entry which is preliminary data.</text>
</comment>
<dbReference type="EMBL" id="FOCC01000008">
    <property type="protein sequence ID" value="SEM75236.1"/>
    <property type="molecule type" value="Genomic_DNA"/>
</dbReference>
<accession>A0ABY1AC58</accession>
<evidence type="ECO:0000313" key="1">
    <source>
        <dbReference type="EMBL" id="SEM75236.1"/>
    </source>
</evidence>
<reference evidence="1 2" key="1">
    <citation type="submission" date="2016-10" db="EMBL/GenBank/DDBJ databases">
        <authorList>
            <person name="Varghese N."/>
            <person name="Submissions S."/>
        </authorList>
    </citation>
    <scope>NUCLEOTIDE SEQUENCE [LARGE SCALE GENOMIC DNA]</scope>
    <source>
        <strain evidence="1 2">WC1T17</strain>
    </source>
</reference>
<dbReference type="SUPFAM" id="SSF53590">
    <property type="entry name" value="Nucleoside hydrolase"/>
    <property type="match status" value="1"/>
</dbReference>
<evidence type="ECO:0000313" key="2">
    <source>
        <dbReference type="Proteomes" id="UP000182089"/>
    </source>
</evidence>
<dbReference type="Proteomes" id="UP000182089">
    <property type="component" value="Unassembled WGS sequence"/>
</dbReference>
<gene>
    <name evidence="1" type="ORF">SAMN05216431_10836</name>
</gene>
<dbReference type="GO" id="GO:0016787">
    <property type="term" value="F:hydrolase activity"/>
    <property type="evidence" value="ECO:0007669"/>
    <property type="project" value="UniProtKB-KW"/>
</dbReference>
<proteinExistence type="predicted"/>
<keyword evidence="1" id="KW-0378">Hydrolase</keyword>
<protein>
    <submittedName>
        <fullName evidence="1">Non-specific riboncleoside hydrolase</fullName>
    </submittedName>
</protein>
<dbReference type="Gene3D" id="3.90.245.10">
    <property type="entry name" value="Ribonucleoside hydrolase-like"/>
    <property type="match status" value="1"/>
</dbReference>
<organism evidence="1 2">
    <name type="scientific">Ligilactobacillus ruminis</name>
    <dbReference type="NCBI Taxonomy" id="1623"/>
    <lineage>
        <taxon>Bacteria</taxon>
        <taxon>Bacillati</taxon>
        <taxon>Bacillota</taxon>
        <taxon>Bacilli</taxon>
        <taxon>Lactobacillales</taxon>
        <taxon>Lactobacillaceae</taxon>
        <taxon>Ligilactobacillus</taxon>
    </lineage>
</organism>
<sequence length="71" mass="7860">MKRAFSFYSSTGCKSATEAFWVDVVCEGPAKGATVADIRHAYHNKTNATVCLGVDQEAFNDWLLNEVKNNM</sequence>
<dbReference type="InterPro" id="IPR036452">
    <property type="entry name" value="Ribo_hydro-like"/>
</dbReference>